<dbReference type="AlphaFoldDB" id="A0ABD4SQU6"/>
<dbReference type="GeneID" id="75108338"/>
<comment type="caution">
    <text evidence="1">The sequence shown here is derived from an EMBL/GenBank/DDBJ whole genome shotgun (WGS) entry which is preliminary data.</text>
</comment>
<organism evidence="1 2">
    <name type="scientific">Laribacter hongkongensis</name>
    <dbReference type="NCBI Taxonomy" id="168471"/>
    <lineage>
        <taxon>Bacteria</taxon>
        <taxon>Pseudomonadati</taxon>
        <taxon>Pseudomonadota</taxon>
        <taxon>Betaproteobacteria</taxon>
        <taxon>Neisseriales</taxon>
        <taxon>Aquaspirillaceae</taxon>
        <taxon>Laribacter</taxon>
    </lineage>
</organism>
<dbReference type="Proteomes" id="UP001200247">
    <property type="component" value="Unassembled WGS sequence"/>
</dbReference>
<name>A0ABD4SQU6_9NEIS</name>
<dbReference type="EMBL" id="JAJAXM010000004">
    <property type="protein sequence ID" value="MCG9024974.1"/>
    <property type="molecule type" value="Genomic_DNA"/>
</dbReference>
<dbReference type="RefSeq" id="WP_012698592.1">
    <property type="nucleotide sequence ID" value="NZ_JAJAXL010000006.1"/>
</dbReference>
<protein>
    <recommendedName>
        <fullName evidence="3">Small CPxCG-related zinc finger protein</fullName>
    </recommendedName>
</protein>
<accession>A0ABD4SQU6</accession>
<dbReference type="Gene3D" id="2.20.28.160">
    <property type="match status" value="1"/>
</dbReference>
<evidence type="ECO:0000313" key="2">
    <source>
        <dbReference type="Proteomes" id="UP001200247"/>
    </source>
</evidence>
<evidence type="ECO:0008006" key="3">
    <source>
        <dbReference type="Google" id="ProtNLM"/>
    </source>
</evidence>
<sequence>MDKLLHLDLNLDKHLDATLVIECPVCGHEITHHFRSLEPDSVLVCSQCQHSVTVSEADLERAEALYQAMLRDGEQ</sequence>
<reference evidence="1 2" key="1">
    <citation type="submission" date="2021-10" db="EMBL/GenBank/DDBJ databases">
        <title>Whole-genome sequencing analysis of Laribacter hongkongensis: virulence gene profiles, carbohydrate-active enzyme prediction, and antimicrobial resistance characterization.</title>
        <authorList>
            <person name="Yuan P."/>
            <person name="Zhan Y."/>
            <person name="Chen D."/>
        </authorList>
    </citation>
    <scope>NUCLEOTIDE SEQUENCE [LARGE SCALE GENOMIC DNA]</scope>
    <source>
        <strain evidence="1 2">W67</strain>
    </source>
</reference>
<proteinExistence type="predicted"/>
<evidence type="ECO:0000313" key="1">
    <source>
        <dbReference type="EMBL" id="MCG9024974.1"/>
    </source>
</evidence>
<gene>
    <name evidence="1" type="ORF">LH440_03455</name>
</gene>